<dbReference type="SMART" id="SM00358">
    <property type="entry name" value="DSRM"/>
    <property type="match status" value="3"/>
</dbReference>
<evidence type="ECO:0000259" key="3">
    <source>
        <dbReference type="SMART" id="SM00955"/>
    </source>
</evidence>
<dbReference type="Pfam" id="PF00773">
    <property type="entry name" value="RNB"/>
    <property type="match status" value="1"/>
</dbReference>
<dbReference type="PANTHER" id="PTHR23355:SF9">
    <property type="entry name" value="DIS3-LIKE EXONUCLEASE 2"/>
    <property type="match status" value="1"/>
</dbReference>
<dbReference type="AlphaFoldDB" id="A0A0C1W9Q6"/>
<sequence length="728" mass="81156">MNKTIVTVDGPTSQDLDDAFSITRAGNAWSLDVYVTNVARAIQSEPEYVYLDAEQRVVTQYVGGYAMSPMLPKSISEDKMSLLQGRHRKVMKANILIQNSGEAELIDVTSTSVTNHARLSYEQVTNTDTIEDPGAVLAVIEGLDCALALFQRRTMKQDTLSFIDIENGILADEEGQLHKVKRSQIHGHILIQEFMILTNTLMADWCLENKLPIIYRNHEAKNIDDLSGAMHEVYSAMPIEEQSRRLRSYCNKANYSMFNKGHVGLNQLAYATFTSPLRRFPDLYNQKVIEAFLDGDEIELFSEQRCQRLNGRLLDMSSDRESRSKQQAVRNAIKVLNANPQSITTSQIAQIVKRGENPDVIDRALNHFLADAELMMSSQVWVAVVFHADKIGCSTRYAPELKQRLGDSLLRNLPMMKTVLQILQQQEGKSLPIGNLNELTNLIVEVFDLDIETIQNEINNDKASVMNYKGKLFELCQKLGVANPEFESFNLGEAHLPAWETKGTVTIGSITFTATTKKAQKKEAEQEVSKDLFEQITEQGVDVPADKQPDTPQLVENSKTKSAQTSLPNPKGHFYELCASMGIASPVAEMTSSGSSHEPQWVATISFVYNGTDYTANASSGSKKDAEKQAFQQLINETQDVINAAIVEPKPAAVSNAKSWLNELMQKNQLAMPIYRTQTLDMQPPMFKAIVTFDYNGQKFEIEGPTMPSKKKAESCAADIAVADIQNA</sequence>
<feature type="compositionally biased region" description="Polar residues" evidence="1">
    <location>
        <begin position="550"/>
        <end position="566"/>
    </location>
</feature>
<gene>
    <name evidence="4" type="ORF">H735_09005</name>
</gene>
<reference evidence="4 5" key="1">
    <citation type="submission" date="2014-07" db="EMBL/GenBank/DDBJ databases">
        <title>Unique and conserved regions in Vibrio harveyi and related species in comparison with the shrimp pathogen Vibrio harveyi CAIM 1792.</title>
        <authorList>
            <person name="Espinoza-Valles I."/>
            <person name="Vora G."/>
            <person name="Leekitcharoenphon P."/>
            <person name="Ussery D."/>
            <person name="Hoj L."/>
            <person name="Gomez-Gil B."/>
        </authorList>
    </citation>
    <scope>NUCLEOTIDE SEQUENCE [LARGE SCALE GENOMIC DNA]</scope>
    <source>
        <strain evidence="5">CAIM 1854 / LMG 25443</strain>
    </source>
</reference>
<dbReference type="GO" id="GO:0003723">
    <property type="term" value="F:RNA binding"/>
    <property type="evidence" value="ECO:0007669"/>
    <property type="project" value="InterPro"/>
</dbReference>
<evidence type="ECO:0000313" key="4">
    <source>
        <dbReference type="EMBL" id="KIF53077.1"/>
    </source>
</evidence>
<feature type="domain" description="DRBM" evidence="2">
    <location>
        <begin position="570"/>
        <end position="639"/>
    </location>
</feature>
<dbReference type="Proteomes" id="UP000031586">
    <property type="component" value="Unassembled WGS sequence"/>
</dbReference>
<feature type="domain" description="DRBM" evidence="2">
    <location>
        <begin position="657"/>
        <end position="726"/>
    </location>
</feature>
<dbReference type="Pfam" id="PF00035">
    <property type="entry name" value="dsrm"/>
    <property type="match status" value="2"/>
</dbReference>
<evidence type="ECO:0000259" key="2">
    <source>
        <dbReference type="SMART" id="SM00358"/>
    </source>
</evidence>
<dbReference type="SMART" id="SM00955">
    <property type="entry name" value="RNB"/>
    <property type="match status" value="1"/>
</dbReference>
<dbReference type="EMBL" id="JPRD01000015">
    <property type="protein sequence ID" value="KIF53077.1"/>
    <property type="molecule type" value="Genomic_DNA"/>
</dbReference>
<dbReference type="Gene3D" id="3.30.160.20">
    <property type="match status" value="3"/>
</dbReference>
<dbReference type="SUPFAM" id="SSF50249">
    <property type="entry name" value="Nucleic acid-binding proteins"/>
    <property type="match status" value="1"/>
</dbReference>
<protein>
    <submittedName>
        <fullName evidence="4">Uncharacterized protein</fullName>
    </submittedName>
</protein>
<dbReference type="SUPFAM" id="SSF54768">
    <property type="entry name" value="dsRNA-binding domain-like"/>
    <property type="match status" value="3"/>
</dbReference>
<dbReference type="PATRIC" id="fig|1229493.5.peg.887"/>
<dbReference type="InterPro" id="IPR012340">
    <property type="entry name" value="NA-bd_OB-fold"/>
</dbReference>
<organism evidence="4 5">
    <name type="scientific">Vibrio owensii CAIM 1854 = LMG 25443</name>
    <dbReference type="NCBI Taxonomy" id="1229493"/>
    <lineage>
        <taxon>Bacteria</taxon>
        <taxon>Pseudomonadati</taxon>
        <taxon>Pseudomonadota</taxon>
        <taxon>Gammaproteobacteria</taxon>
        <taxon>Vibrionales</taxon>
        <taxon>Vibrionaceae</taxon>
        <taxon>Vibrio</taxon>
    </lineage>
</organism>
<feature type="domain" description="RNB" evidence="3">
    <location>
        <begin position="2"/>
        <end position="295"/>
    </location>
</feature>
<dbReference type="InterPro" id="IPR014720">
    <property type="entry name" value="dsRBD_dom"/>
</dbReference>
<dbReference type="InterPro" id="IPR001900">
    <property type="entry name" value="RNase_II/R"/>
</dbReference>
<evidence type="ECO:0000256" key="1">
    <source>
        <dbReference type="SAM" id="MobiDB-lite"/>
    </source>
</evidence>
<comment type="caution">
    <text evidence="4">The sequence shown here is derived from an EMBL/GenBank/DDBJ whole genome shotgun (WGS) entry which is preliminary data.</text>
</comment>
<dbReference type="CDD" id="cd00048">
    <property type="entry name" value="DSRM_SF"/>
    <property type="match status" value="2"/>
</dbReference>
<dbReference type="GO" id="GO:0006402">
    <property type="term" value="P:mRNA catabolic process"/>
    <property type="evidence" value="ECO:0007669"/>
    <property type="project" value="TreeGrafter"/>
</dbReference>
<feature type="domain" description="DRBM" evidence="2">
    <location>
        <begin position="468"/>
        <end position="537"/>
    </location>
</feature>
<evidence type="ECO:0000313" key="5">
    <source>
        <dbReference type="Proteomes" id="UP000031586"/>
    </source>
</evidence>
<dbReference type="InterPro" id="IPR050180">
    <property type="entry name" value="RNR_Ribonuclease"/>
</dbReference>
<name>A0A0C1W9Q6_9VIBR</name>
<accession>A0A0C1W9Q6</accession>
<dbReference type="GO" id="GO:0004540">
    <property type="term" value="F:RNA nuclease activity"/>
    <property type="evidence" value="ECO:0007669"/>
    <property type="project" value="InterPro"/>
</dbReference>
<proteinExistence type="predicted"/>
<dbReference type="GO" id="GO:0005829">
    <property type="term" value="C:cytosol"/>
    <property type="evidence" value="ECO:0007669"/>
    <property type="project" value="TreeGrafter"/>
</dbReference>
<feature type="region of interest" description="Disordered" evidence="1">
    <location>
        <begin position="540"/>
        <end position="566"/>
    </location>
</feature>
<dbReference type="RefSeq" id="WP_020194244.1">
    <property type="nucleotide sequence ID" value="NZ_BAOH01000005.1"/>
</dbReference>
<dbReference type="PANTHER" id="PTHR23355">
    <property type="entry name" value="RIBONUCLEASE"/>
    <property type="match status" value="1"/>
</dbReference>